<keyword evidence="11" id="KW-1185">Reference proteome</keyword>
<dbReference type="InterPro" id="IPR033644">
    <property type="entry name" value="Ferrochelatase_C"/>
</dbReference>
<dbReference type="PROSITE" id="PS00534">
    <property type="entry name" value="FERROCHELATASE"/>
    <property type="match status" value="1"/>
</dbReference>
<dbReference type="CDD" id="cd03411">
    <property type="entry name" value="Ferrochelatase_N"/>
    <property type="match status" value="1"/>
</dbReference>
<evidence type="ECO:0000256" key="9">
    <source>
        <dbReference type="SAM" id="MobiDB-lite"/>
    </source>
</evidence>
<keyword evidence="4 7" id="KW-0456">Lyase</keyword>
<evidence type="ECO:0000256" key="2">
    <source>
        <dbReference type="ARBA" id="ARBA00023004"/>
    </source>
</evidence>
<organism evidence="10 11">
    <name type="scientific">Rhodovibrio sodomensis</name>
    <dbReference type="NCBI Taxonomy" id="1088"/>
    <lineage>
        <taxon>Bacteria</taxon>
        <taxon>Pseudomonadati</taxon>
        <taxon>Pseudomonadota</taxon>
        <taxon>Alphaproteobacteria</taxon>
        <taxon>Rhodospirillales</taxon>
        <taxon>Rhodovibrionaceae</taxon>
        <taxon>Rhodovibrio</taxon>
    </lineage>
</organism>
<dbReference type="NCBIfam" id="TIGR00109">
    <property type="entry name" value="hemH"/>
    <property type="match status" value="1"/>
</dbReference>
<comment type="pathway">
    <text evidence="7 8">Porphyrin-containing compound metabolism; protoheme biosynthesis; protoheme from protoporphyrin-IX: step 1/1.</text>
</comment>
<comment type="catalytic activity">
    <reaction evidence="6">
        <text>Fe-coproporphyrin III + 2 H(+) = coproporphyrin III + Fe(2+)</text>
        <dbReference type="Rhea" id="RHEA:49572"/>
        <dbReference type="ChEBI" id="CHEBI:15378"/>
        <dbReference type="ChEBI" id="CHEBI:29033"/>
        <dbReference type="ChEBI" id="CHEBI:68438"/>
        <dbReference type="ChEBI" id="CHEBI:131725"/>
        <dbReference type="EC" id="4.99.1.9"/>
    </reaction>
    <physiologicalReaction direction="right-to-left" evidence="6">
        <dbReference type="Rhea" id="RHEA:49574"/>
    </physiologicalReaction>
</comment>
<dbReference type="InterPro" id="IPR019772">
    <property type="entry name" value="Ferrochelatase_AS"/>
</dbReference>
<reference evidence="10 11" key="1">
    <citation type="journal article" date="2020" name="Microorganisms">
        <title>Osmotic Adaptation and Compatible Solute Biosynthesis of Phototrophic Bacteria as Revealed from Genome Analyses.</title>
        <authorList>
            <person name="Imhoff J.F."/>
            <person name="Rahn T."/>
            <person name="Kunzel S."/>
            <person name="Keller A."/>
            <person name="Neulinger S.C."/>
        </authorList>
    </citation>
    <scope>NUCLEOTIDE SEQUENCE [LARGE SCALE GENOMIC DNA]</scope>
    <source>
        <strain evidence="10 11">DSM 9895</strain>
    </source>
</reference>
<keyword evidence="5 7" id="KW-0627">Porphyrin biosynthesis</keyword>
<feature type="binding site" evidence="7">
    <location>
        <position position="319"/>
    </location>
    <ligand>
        <name>Fe(2+)</name>
        <dbReference type="ChEBI" id="CHEBI:29033"/>
    </ligand>
</feature>
<dbReference type="InterPro" id="IPR001015">
    <property type="entry name" value="Ferrochelatase"/>
</dbReference>
<dbReference type="PANTHER" id="PTHR11108">
    <property type="entry name" value="FERROCHELATASE"/>
    <property type="match status" value="1"/>
</dbReference>
<dbReference type="HAMAP" id="MF_00323">
    <property type="entry name" value="Ferrochelatase"/>
    <property type="match status" value="1"/>
</dbReference>
<comment type="caution">
    <text evidence="10">The sequence shown here is derived from an EMBL/GenBank/DDBJ whole genome shotgun (WGS) entry which is preliminary data.</text>
</comment>
<dbReference type="PANTHER" id="PTHR11108:SF1">
    <property type="entry name" value="FERROCHELATASE, MITOCHONDRIAL"/>
    <property type="match status" value="1"/>
</dbReference>
<gene>
    <name evidence="7" type="primary">hemH</name>
    <name evidence="10" type="ORF">CKO28_05650</name>
</gene>
<dbReference type="SUPFAM" id="SSF53800">
    <property type="entry name" value="Chelatase"/>
    <property type="match status" value="1"/>
</dbReference>
<dbReference type="Proteomes" id="UP001296873">
    <property type="component" value="Unassembled WGS sequence"/>
</dbReference>
<evidence type="ECO:0000256" key="4">
    <source>
        <dbReference type="ARBA" id="ARBA00023239"/>
    </source>
</evidence>
<dbReference type="Pfam" id="PF00762">
    <property type="entry name" value="Ferrochelatase"/>
    <property type="match status" value="1"/>
</dbReference>
<comment type="similarity">
    <text evidence="1 7 8">Belongs to the ferrochelatase family.</text>
</comment>
<evidence type="ECO:0000256" key="7">
    <source>
        <dbReference type="HAMAP-Rule" id="MF_00323"/>
    </source>
</evidence>
<dbReference type="CDD" id="cd00419">
    <property type="entry name" value="Ferrochelatase_C"/>
    <property type="match status" value="1"/>
</dbReference>
<comment type="function">
    <text evidence="7 8">Catalyzes the ferrous insertion into protoporphyrin IX.</text>
</comment>
<evidence type="ECO:0000256" key="8">
    <source>
        <dbReference type="RuleBase" id="RU000607"/>
    </source>
</evidence>
<proteinExistence type="inferred from homology"/>
<name>A0ABS1DBB9_9PROT</name>
<protein>
    <recommendedName>
        <fullName evidence="7 8">Ferrochelatase</fullName>
        <ecNumber evidence="7 8">4.98.1.1</ecNumber>
    </recommendedName>
    <alternativeName>
        <fullName evidence="7">Heme synthase</fullName>
    </alternativeName>
    <alternativeName>
        <fullName evidence="7">Protoheme ferro-lyase</fullName>
    </alternativeName>
</protein>
<keyword evidence="7" id="KW-0479">Metal-binding</keyword>
<dbReference type="InterPro" id="IPR033659">
    <property type="entry name" value="Ferrochelatase_N"/>
</dbReference>
<evidence type="ECO:0000256" key="6">
    <source>
        <dbReference type="ARBA" id="ARBA00024536"/>
    </source>
</evidence>
<keyword evidence="3 7" id="KW-0350">Heme biosynthesis</keyword>
<feature type="binding site" evidence="7">
    <location>
        <position position="238"/>
    </location>
    <ligand>
        <name>Fe(2+)</name>
        <dbReference type="ChEBI" id="CHEBI:29033"/>
    </ligand>
</feature>
<comment type="catalytic activity">
    <reaction evidence="7 8">
        <text>heme b + 2 H(+) = protoporphyrin IX + Fe(2+)</text>
        <dbReference type="Rhea" id="RHEA:22584"/>
        <dbReference type="ChEBI" id="CHEBI:15378"/>
        <dbReference type="ChEBI" id="CHEBI:29033"/>
        <dbReference type="ChEBI" id="CHEBI:57306"/>
        <dbReference type="ChEBI" id="CHEBI:60344"/>
        <dbReference type="EC" id="4.98.1.1"/>
    </reaction>
</comment>
<comment type="subcellular location">
    <subcellularLocation>
        <location evidence="7 8">Cytoplasm</location>
    </subcellularLocation>
</comment>
<accession>A0ABS1DBB9</accession>
<sequence length="381" mass="43295">MAERSDKARDGGARDGLARGGGEPVYQTDFPADHPPIKQEKVGVLLLNLGTPEGTDYWSMRRYLKEFLSDKRVIELNPVFWQILLNTVILSKRPQASGKAYASIWNTEKNESPLKTITRDQSDSVAEIMQQRFGGQVVVDWAMRYGYPRTQDVLRKLEDQGCHKILMLALYPQYAASTTATAYDQAFRALMRMRWQPAVRTAPPYHDEPQYIDAVVNSIKTHLKQLDWTPEVLVTSFHGLPKRYLLNGDPYHCQCAKTSRLIRERLGWSTDEVQLSFQSRFGREEWLQPYTDEKLEHLAEQGVKNIAIIAPGFASDCVETLEELDQEGRESFLEAGGENFTYIPCLNAQPDHVQLIADLATRELGGWVDENARVRASMAAE</sequence>
<evidence type="ECO:0000256" key="3">
    <source>
        <dbReference type="ARBA" id="ARBA00023133"/>
    </source>
</evidence>
<feature type="compositionally biased region" description="Basic and acidic residues" evidence="9">
    <location>
        <begin position="1"/>
        <end position="17"/>
    </location>
</feature>
<dbReference type="Gene3D" id="3.40.50.1400">
    <property type="match status" value="2"/>
</dbReference>
<evidence type="ECO:0000256" key="1">
    <source>
        <dbReference type="ARBA" id="ARBA00007718"/>
    </source>
</evidence>
<dbReference type="RefSeq" id="WP_200339671.1">
    <property type="nucleotide sequence ID" value="NZ_NRRL01000008.1"/>
</dbReference>
<feature type="region of interest" description="Disordered" evidence="9">
    <location>
        <begin position="1"/>
        <end position="33"/>
    </location>
</feature>
<dbReference type="EMBL" id="NRRL01000008">
    <property type="protein sequence ID" value="MBK1667514.1"/>
    <property type="molecule type" value="Genomic_DNA"/>
</dbReference>
<keyword evidence="2 7" id="KW-0408">Iron</keyword>
<evidence type="ECO:0000313" key="10">
    <source>
        <dbReference type="EMBL" id="MBK1667514.1"/>
    </source>
</evidence>
<keyword evidence="7 8" id="KW-0963">Cytoplasm</keyword>
<evidence type="ECO:0000256" key="5">
    <source>
        <dbReference type="ARBA" id="ARBA00023244"/>
    </source>
</evidence>
<evidence type="ECO:0000313" key="11">
    <source>
        <dbReference type="Proteomes" id="UP001296873"/>
    </source>
</evidence>
<dbReference type="EC" id="4.98.1.1" evidence="7 8"/>